<dbReference type="EMBL" id="CAJNBJ010000017">
    <property type="protein sequence ID" value="CAE6768209.1"/>
    <property type="molecule type" value="Genomic_DNA"/>
</dbReference>
<dbReference type="InterPro" id="IPR043504">
    <property type="entry name" value="Peptidase_S1_PA_chymotrypsin"/>
</dbReference>
<proteinExistence type="predicted"/>
<name>A0ABN7LUF8_9BACT</name>
<evidence type="ECO:0000313" key="2">
    <source>
        <dbReference type="Proteomes" id="UP000675880"/>
    </source>
</evidence>
<dbReference type="SUPFAM" id="SSF69318">
    <property type="entry name" value="Integrin alpha N-terminal domain"/>
    <property type="match status" value="2"/>
</dbReference>
<dbReference type="Gene3D" id="2.40.10.10">
    <property type="entry name" value="Trypsin-like serine proteases"/>
    <property type="match status" value="1"/>
</dbReference>
<reference evidence="1 2" key="1">
    <citation type="submission" date="2021-02" db="EMBL/GenBank/DDBJ databases">
        <authorList>
            <person name="Han P."/>
        </authorList>
    </citation>
    <scope>NUCLEOTIDE SEQUENCE [LARGE SCALE GENOMIC DNA]</scope>
    <source>
        <strain evidence="1">Candidatus Nitrospira sp. ZN2</strain>
    </source>
</reference>
<dbReference type="InterPro" id="IPR009003">
    <property type="entry name" value="Peptidase_S1_PA"/>
</dbReference>
<dbReference type="Proteomes" id="UP000675880">
    <property type="component" value="Unassembled WGS sequence"/>
</dbReference>
<dbReference type="RefSeq" id="WP_213043015.1">
    <property type="nucleotide sequence ID" value="NZ_CAJNBJ010000017.1"/>
</dbReference>
<gene>
    <name evidence="1" type="ORF">NSPZN2_40147</name>
</gene>
<protein>
    <recommendedName>
        <fullName evidence="3">Peptidase S7 domain-containing protein</fullName>
    </recommendedName>
</protein>
<organism evidence="1 2">
    <name type="scientific">Nitrospira defluvii</name>
    <dbReference type="NCBI Taxonomy" id="330214"/>
    <lineage>
        <taxon>Bacteria</taxon>
        <taxon>Pseudomonadati</taxon>
        <taxon>Nitrospirota</taxon>
        <taxon>Nitrospiria</taxon>
        <taxon>Nitrospirales</taxon>
        <taxon>Nitrospiraceae</taxon>
        <taxon>Nitrospira</taxon>
    </lineage>
</organism>
<evidence type="ECO:0000313" key="1">
    <source>
        <dbReference type="EMBL" id="CAE6768209.1"/>
    </source>
</evidence>
<sequence length="514" mass="54223">MGDVGRRITQPSFGGILVATIERGILNKDVDAAVARLDNSRRYTCGVQDIGAIAGTAAPELGMAVRKRGRSTGLTYGTIHGLDRTVQVPFAHGVGTIIFRNQVEIYPDTTRNSLFADQGDSGSVIVNDAGQVVALLFAIDSDSKGTGTATPIHTVLEQLDVSMAIEGIGGFDVSSSADQAFALDYTGAGRSNHLVLYSPGKGIAFILKKDGPGTFSPAYQSHSGIGGFDLSSPDDRAFAFDYDGVGTANHLVLYRPGTGAVFILKKDGVGTYFPIVKDTPGGSGIGGYDLSSPDDRAFAFDYAGTGKLDHLVFYRPGKGIVFILKKDGPDTFSPVYQSHSGIGGFDLSSPDDRAFPLDYTGTGNSDHLVFYRPGKGIIFILKKDGAGGFTPVYQSHSGIGGFDLSVSADNVFAFDYDGTGTTNHLVLYRPGTGALYIIKKDGTGNYYPVYHQNPGGSGIGGYDLSSSADRAFAFDYGGTGKSDHLVLYRPGKGIVFILKKDGAGTFSPVYRATK</sequence>
<evidence type="ECO:0008006" key="3">
    <source>
        <dbReference type="Google" id="ProtNLM"/>
    </source>
</evidence>
<dbReference type="SUPFAM" id="SSF50494">
    <property type="entry name" value="Trypsin-like serine proteases"/>
    <property type="match status" value="1"/>
</dbReference>
<dbReference type="InterPro" id="IPR028994">
    <property type="entry name" value="Integrin_alpha_N"/>
</dbReference>
<keyword evidence="2" id="KW-1185">Reference proteome</keyword>
<comment type="caution">
    <text evidence="1">The sequence shown here is derived from an EMBL/GenBank/DDBJ whole genome shotgun (WGS) entry which is preliminary data.</text>
</comment>
<accession>A0ABN7LUF8</accession>